<accession>A0A0F9HSG6</accession>
<dbReference type="AlphaFoldDB" id="A0A0F9HSG6"/>
<comment type="caution">
    <text evidence="1">The sequence shown here is derived from an EMBL/GenBank/DDBJ whole genome shotgun (WGS) entry which is preliminary data.</text>
</comment>
<sequence>DWSQYLIGGKAGGGVQTASSMHLYFNYDKTVYRFVLRYDGQPWWQTTLTPKHGGAGATMSPFVALATRA</sequence>
<evidence type="ECO:0000313" key="1">
    <source>
        <dbReference type="EMBL" id="KKM18351.1"/>
    </source>
</evidence>
<name>A0A0F9HSG6_9ZZZZ</name>
<gene>
    <name evidence="1" type="ORF">LCGC14_1666490</name>
</gene>
<protein>
    <submittedName>
        <fullName evidence="1">Uncharacterized protein</fullName>
    </submittedName>
</protein>
<feature type="non-terminal residue" evidence="1">
    <location>
        <position position="1"/>
    </location>
</feature>
<organism evidence="1">
    <name type="scientific">marine sediment metagenome</name>
    <dbReference type="NCBI Taxonomy" id="412755"/>
    <lineage>
        <taxon>unclassified sequences</taxon>
        <taxon>metagenomes</taxon>
        <taxon>ecological metagenomes</taxon>
    </lineage>
</organism>
<proteinExistence type="predicted"/>
<reference evidence="1" key="1">
    <citation type="journal article" date="2015" name="Nature">
        <title>Complex archaea that bridge the gap between prokaryotes and eukaryotes.</title>
        <authorList>
            <person name="Spang A."/>
            <person name="Saw J.H."/>
            <person name="Jorgensen S.L."/>
            <person name="Zaremba-Niedzwiedzka K."/>
            <person name="Martijn J."/>
            <person name="Lind A.E."/>
            <person name="van Eijk R."/>
            <person name="Schleper C."/>
            <person name="Guy L."/>
            <person name="Ettema T.J."/>
        </authorList>
    </citation>
    <scope>NUCLEOTIDE SEQUENCE</scope>
</reference>
<dbReference type="EMBL" id="LAZR01014241">
    <property type="protein sequence ID" value="KKM18351.1"/>
    <property type="molecule type" value="Genomic_DNA"/>
</dbReference>